<reference evidence="4 5" key="1">
    <citation type="submission" date="2020-04" db="EMBL/GenBank/DDBJ databases">
        <title>Acinetobacter Taxon 24.</title>
        <authorList>
            <person name="Nemec A."/>
            <person name="Radolfova-Krizova L."/>
            <person name="Higgins P.G."/>
            <person name="Spanelova P."/>
        </authorList>
    </citation>
    <scope>NUCLEOTIDE SEQUENCE [LARGE SCALE GENOMIC DNA]</scope>
    <source>
        <strain evidence="4 5">ANC 5084</strain>
    </source>
</reference>
<keyword evidence="2" id="KW-0812">Transmembrane</keyword>
<protein>
    <submittedName>
        <fullName evidence="4">Multidrug efflux RND transporter AdeIJK outer membrane channel subunit AdeK</fullName>
    </submittedName>
</protein>
<evidence type="ECO:0000256" key="1">
    <source>
        <dbReference type="ARBA" id="ARBA00007613"/>
    </source>
</evidence>
<feature type="signal peptide" evidence="2">
    <location>
        <begin position="1"/>
        <end position="20"/>
    </location>
</feature>
<keyword evidence="2" id="KW-0564">Palmitate</keyword>
<dbReference type="PROSITE" id="PS51257">
    <property type="entry name" value="PROKAR_LIPOPROTEIN"/>
    <property type="match status" value="1"/>
</dbReference>
<dbReference type="NCBIfam" id="TIGR01845">
    <property type="entry name" value="outer_NodT"/>
    <property type="match status" value="1"/>
</dbReference>
<keyword evidence="3" id="KW-0175">Coiled coil</keyword>
<dbReference type="Gene3D" id="1.20.1600.10">
    <property type="entry name" value="Outer membrane efflux proteins (OEP)"/>
    <property type="match status" value="1"/>
</dbReference>
<proteinExistence type="inferred from homology"/>
<evidence type="ECO:0000313" key="5">
    <source>
        <dbReference type="Proteomes" id="UP000555322"/>
    </source>
</evidence>
<evidence type="ECO:0000313" key="4">
    <source>
        <dbReference type="EMBL" id="NNH27059.1"/>
    </source>
</evidence>
<name>A0ABX1UW65_9GAMM</name>
<comment type="similarity">
    <text evidence="1 2">Belongs to the outer membrane factor (OMF) (TC 1.B.17) family.</text>
</comment>
<gene>
    <name evidence="4" type="primary">adeK</name>
    <name evidence="4" type="ORF">HLH15_11480</name>
</gene>
<keyword evidence="2" id="KW-1134">Transmembrane beta strand</keyword>
<keyword evidence="5" id="KW-1185">Reference proteome</keyword>
<dbReference type="Pfam" id="PF02321">
    <property type="entry name" value="OEP"/>
    <property type="match status" value="2"/>
</dbReference>
<dbReference type="SUPFAM" id="SSF56954">
    <property type="entry name" value="Outer membrane efflux proteins (OEP)"/>
    <property type="match status" value="1"/>
</dbReference>
<keyword evidence="2" id="KW-0449">Lipoprotein</keyword>
<sequence>MQKVWSISGRSIAVSALALALTACQSMRGPEPVAQANIPEQGYLTASSGPSIAEQGYKDFFADQRLLQVLDLALANNRDLRTSTLNIQRAQQQYQITQNNQLPTIGASGSVLRQDTLNTGAMTSYNVGLGVTAYELDFWGRVRSLKDNALDTYLATSSARDATQIALVGQVAQAWLNYSFANANLRLADQTLKAQLESYNLNKKRFDVGIDSELPVRQAQISVETARNDVANYKTQIAQAQNLLNLLVGQAVPTNLLPTQRVTRITTNNALTAGLPSDLLNNRPDVRAAEYQLSAAGANIAAAKARLFPTISLTGNAGYASTSLSDLFKSGGFVWSIGPSIDLPIFDWGTRQANIKISETDQQIALSDYEKSIQSAFREVNDALAVRQNIGDRLAAQRRLVDATNTTYRLSNARFRAGIDSYLTVLDAQRASYAAEQGLLLLEQANMNNQVEVYKTLGGGIKANTSDAVLQPASTAERKAANSAQ</sequence>
<dbReference type="PANTHER" id="PTHR30203">
    <property type="entry name" value="OUTER MEMBRANE CATION EFFLUX PROTEIN"/>
    <property type="match status" value="1"/>
</dbReference>
<evidence type="ECO:0000256" key="2">
    <source>
        <dbReference type="RuleBase" id="RU362097"/>
    </source>
</evidence>
<keyword evidence="2" id="KW-0732">Signal</keyword>
<dbReference type="NCBIfam" id="NF033143">
    <property type="entry name" value="efflux_OM_AdeK"/>
    <property type="match status" value="1"/>
</dbReference>
<dbReference type="Proteomes" id="UP000555322">
    <property type="component" value="Unassembled WGS sequence"/>
</dbReference>
<dbReference type="RefSeq" id="WP_171536753.1">
    <property type="nucleotide sequence ID" value="NZ_JABERJ010000026.1"/>
</dbReference>
<organism evidence="4 5">
    <name type="scientific">Acinetobacter terrestris</name>
    <dbReference type="NCBI Taxonomy" id="2529843"/>
    <lineage>
        <taxon>Bacteria</taxon>
        <taxon>Pseudomonadati</taxon>
        <taxon>Pseudomonadota</taxon>
        <taxon>Gammaproteobacteria</taxon>
        <taxon>Moraxellales</taxon>
        <taxon>Moraxellaceae</taxon>
        <taxon>Acinetobacter</taxon>
        <taxon>Acinetobacter Taxon 24</taxon>
    </lineage>
</organism>
<feature type="coiled-coil region" evidence="3">
    <location>
        <begin position="216"/>
        <end position="250"/>
    </location>
</feature>
<feature type="chain" id="PRO_5045004214" evidence="2">
    <location>
        <begin position="21"/>
        <end position="485"/>
    </location>
</feature>
<dbReference type="InterPro" id="IPR010131">
    <property type="entry name" value="MdtP/NodT-like"/>
</dbReference>
<dbReference type="PANTHER" id="PTHR30203:SF32">
    <property type="entry name" value="CATION EFFLUX SYSTEM PROTEIN CUSC"/>
    <property type="match status" value="1"/>
</dbReference>
<evidence type="ECO:0000256" key="3">
    <source>
        <dbReference type="SAM" id="Coils"/>
    </source>
</evidence>
<dbReference type="InterPro" id="IPR003423">
    <property type="entry name" value="OMP_efflux"/>
</dbReference>
<accession>A0ABX1UW65</accession>
<comment type="caution">
    <text evidence="4">The sequence shown here is derived from an EMBL/GenBank/DDBJ whole genome shotgun (WGS) entry which is preliminary data.</text>
</comment>
<dbReference type="EMBL" id="JABERJ010000026">
    <property type="protein sequence ID" value="NNH27059.1"/>
    <property type="molecule type" value="Genomic_DNA"/>
</dbReference>
<dbReference type="Gene3D" id="2.20.200.10">
    <property type="entry name" value="Outer membrane efflux proteins (OEP)"/>
    <property type="match status" value="1"/>
</dbReference>
<keyword evidence="2" id="KW-0472">Membrane</keyword>
<comment type="subcellular location">
    <subcellularLocation>
        <location evidence="2">Cell outer membrane</location>
        <topology evidence="2">Lipid-anchor</topology>
    </subcellularLocation>
</comment>